<protein>
    <submittedName>
        <fullName evidence="1">Uncharacterized protein</fullName>
    </submittedName>
</protein>
<reference evidence="1 2" key="1">
    <citation type="journal article" date="2014" name="Curr. Biol.">
        <title>The genome of the clonal raider ant Cerapachys biroi.</title>
        <authorList>
            <person name="Oxley P.R."/>
            <person name="Ji L."/>
            <person name="Fetter-Pruneda I."/>
            <person name="McKenzie S.K."/>
            <person name="Li C."/>
            <person name="Hu H."/>
            <person name="Zhang G."/>
            <person name="Kronauer D.J."/>
        </authorList>
    </citation>
    <scope>NUCLEOTIDE SEQUENCE [LARGE SCALE GENOMIC DNA]</scope>
</reference>
<sequence length="83" mass="9074">MEPSIMVQSLKVSMLPECTFSTPLQVFGQGPSQGTHSPFIAFFFGGQDLTHAPLSFKRCSGHRLTQARQSLCLGPVQPPAQKR</sequence>
<dbReference type="AlphaFoldDB" id="A0A026WY60"/>
<proteinExistence type="predicted"/>
<organism evidence="1 2">
    <name type="scientific">Ooceraea biroi</name>
    <name type="common">Clonal raider ant</name>
    <name type="synonym">Cerapachys biroi</name>
    <dbReference type="NCBI Taxonomy" id="2015173"/>
    <lineage>
        <taxon>Eukaryota</taxon>
        <taxon>Metazoa</taxon>
        <taxon>Ecdysozoa</taxon>
        <taxon>Arthropoda</taxon>
        <taxon>Hexapoda</taxon>
        <taxon>Insecta</taxon>
        <taxon>Pterygota</taxon>
        <taxon>Neoptera</taxon>
        <taxon>Endopterygota</taxon>
        <taxon>Hymenoptera</taxon>
        <taxon>Apocrita</taxon>
        <taxon>Aculeata</taxon>
        <taxon>Formicoidea</taxon>
        <taxon>Formicidae</taxon>
        <taxon>Dorylinae</taxon>
        <taxon>Ooceraea</taxon>
    </lineage>
</organism>
<name>A0A026WY60_OOCBI</name>
<gene>
    <name evidence="1" type="ORF">X777_14004</name>
</gene>
<accession>A0A026WY60</accession>
<dbReference type="Proteomes" id="UP000053097">
    <property type="component" value="Unassembled WGS sequence"/>
</dbReference>
<keyword evidence="2" id="KW-1185">Reference proteome</keyword>
<evidence type="ECO:0000313" key="2">
    <source>
        <dbReference type="Proteomes" id="UP000053097"/>
    </source>
</evidence>
<evidence type="ECO:0000313" key="1">
    <source>
        <dbReference type="EMBL" id="EZA60763.1"/>
    </source>
</evidence>
<dbReference type="EMBL" id="KK107069">
    <property type="protein sequence ID" value="EZA60763.1"/>
    <property type="molecule type" value="Genomic_DNA"/>
</dbReference>